<keyword evidence="2" id="KW-1185">Reference proteome</keyword>
<proteinExistence type="predicted"/>
<comment type="caution">
    <text evidence="1">The sequence shown here is derived from an EMBL/GenBank/DDBJ whole genome shotgun (WGS) entry which is preliminary data.</text>
</comment>
<sequence length="79" mass="9372">MVLWEEFGFQSSAKLPYFQFINIGLHLPRPCLWEIAGEACFFTSQRLKKPQLRIRTLPYRQIRSAGQKYPSRETKKIIL</sequence>
<evidence type="ECO:0000313" key="2">
    <source>
        <dbReference type="Proteomes" id="UP000010321"/>
    </source>
</evidence>
<dbReference type="Proteomes" id="UP000010321">
    <property type="component" value="Unassembled WGS sequence"/>
</dbReference>
<organism evidence="1 2">
    <name type="scientific">Bacteroides clarus YIT 12056</name>
    <dbReference type="NCBI Taxonomy" id="762984"/>
    <lineage>
        <taxon>Bacteria</taxon>
        <taxon>Pseudomonadati</taxon>
        <taxon>Bacteroidota</taxon>
        <taxon>Bacteroidia</taxon>
        <taxon>Bacteroidales</taxon>
        <taxon>Bacteroidaceae</taxon>
        <taxon>Bacteroides</taxon>
    </lineage>
</organism>
<dbReference type="EMBL" id="AFBM01000028">
    <property type="protein sequence ID" value="EGF50702.1"/>
    <property type="molecule type" value="Genomic_DNA"/>
</dbReference>
<gene>
    <name evidence="1" type="ORF">HMPREF9445_02295</name>
</gene>
<protein>
    <submittedName>
        <fullName evidence="1">Uncharacterized protein</fullName>
    </submittedName>
</protein>
<accession>A0ABP2KRX8</accession>
<name>A0ABP2KRX8_9BACE</name>
<reference evidence="1 2" key="1">
    <citation type="submission" date="2011-02" db="EMBL/GenBank/DDBJ databases">
        <authorList>
            <person name="Weinstock G."/>
            <person name="Sodergren E."/>
            <person name="Clifton S."/>
            <person name="Fulton L."/>
            <person name="Fulton B."/>
            <person name="Courtney L."/>
            <person name="Fronick C."/>
            <person name="Harrison M."/>
            <person name="Strong C."/>
            <person name="Farmer C."/>
            <person name="Delahaunty K."/>
            <person name="Markovic C."/>
            <person name="Hall O."/>
            <person name="Minx P."/>
            <person name="Tomlinson C."/>
            <person name="Mitreva M."/>
            <person name="Hou S."/>
            <person name="Chen J."/>
            <person name="Wollam A."/>
            <person name="Pepin K.H."/>
            <person name="Johnson M."/>
            <person name="Bhonagiri V."/>
            <person name="Zhang X."/>
            <person name="Suruliraj S."/>
            <person name="Warren W."/>
            <person name="Chinwalla A."/>
            <person name="Mardis E.R."/>
            <person name="Wilson R.K."/>
        </authorList>
    </citation>
    <scope>NUCLEOTIDE SEQUENCE [LARGE SCALE GENOMIC DNA]</scope>
    <source>
        <strain evidence="1 2">YIT 12056</strain>
    </source>
</reference>
<evidence type="ECO:0000313" key="1">
    <source>
        <dbReference type="EMBL" id="EGF50702.1"/>
    </source>
</evidence>